<name>A0AAJ1QHK3_9FLAO</name>
<dbReference type="Proteomes" id="UP001170959">
    <property type="component" value="Unassembled WGS sequence"/>
</dbReference>
<sequence length="266" mass="31510">MSQINQLFFQDIVDFLTENFELNAENKNQLDLIAKTYYNYIIHLDKLLDHEISINENLLSSNPLFNLTNHYELCIRTLLKLFGENSPIFESKTKYSKIYFDALIKEKLWDFDSHVLSKEQFEQLAVEKHIPVFFVVDGINILQSDYPSEDIKLMLSSIFKGIQMYDDMTDIGEDLQAQQFTYIISNTIQYLKNDEDYYPNNQLYTHKAFFAVEELCNPQFSYMLDQFSAAKKIAMKYNLTKMINWIDIINSQIKDWKNQVEEIRNA</sequence>
<gene>
    <name evidence="1" type="ORF">HX001_16770</name>
</gene>
<evidence type="ECO:0000313" key="1">
    <source>
        <dbReference type="EMBL" id="MDM1074139.1"/>
    </source>
</evidence>
<reference evidence="1" key="1">
    <citation type="submission" date="2020-06" db="EMBL/GenBank/DDBJ databases">
        <authorList>
            <person name="Dong N."/>
        </authorList>
    </citation>
    <scope>NUCLEOTIDE SEQUENCE</scope>
    <source>
        <strain evidence="1">R655-4</strain>
    </source>
</reference>
<dbReference type="RefSeq" id="WP_286494389.1">
    <property type="nucleotide sequence ID" value="NZ_JACAGJ010000011.1"/>
</dbReference>
<reference evidence="1" key="2">
    <citation type="journal article" date="2022" name="Sci. Total Environ.">
        <title>Prevalence, transmission, and molecular epidemiology of tet(X)-positive bacteria among humans, animals, and environmental niches in China: An epidemiological, and genomic-based study.</title>
        <authorList>
            <person name="Dong N."/>
            <person name="Zeng Y."/>
            <person name="Cai C."/>
            <person name="Sun C."/>
            <person name="Lu J."/>
            <person name="Liu C."/>
            <person name="Zhou H."/>
            <person name="Sun Q."/>
            <person name="Shu L."/>
            <person name="Wang H."/>
            <person name="Wang Y."/>
            <person name="Wang S."/>
            <person name="Wu C."/>
            <person name="Chan E.W."/>
            <person name="Chen G."/>
            <person name="Shen Z."/>
            <person name="Chen S."/>
            <person name="Zhang R."/>
        </authorList>
    </citation>
    <scope>NUCLEOTIDE SEQUENCE</scope>
    <source>
        <strain evidence="1">R655-4</strain>
    </source>
</reference>
<protein>
    <submittedName>
        <fullName evidence="1">Uncharacterized protein</fullName>
    </submittedName>
</protein>
<evidence type="ECO:0000313" key="2">
    <source>
        <dbReference type="Proteomes" id="UP001170959"/>
    </source>
</evidence>
<dbReference type="EMBL" id="JACAGJ010000011">
    <property type="protein sequence ID" value="MDM1074139.1"/>
    <property type="molecule type" value="Genomic_DNA"/>
</dbReference>
<organism evidence="1 2">
    <name type="scientific">Empedobacter brevis</name>
    <dbReference type="NCBI Taxonomy" id="247"/>
    <lineage>
        <taxon>Bacteria</taxon>
        <taxon>Pseudomonadati</taxon>
        <taxon>Bacteroidota</taxon>
        <taxon>Flavobacteriia</taxon>
        <taxon>Flavobacteriales</taxon>
        <taxon>Weeksellaceae</taxon>
        <taxon>Empedobacter</taxon>
    </lineage>
</organism>
<accession>A0AAJ1QHK3</accession>
<comment type="caution">
    <text evidence="1">The sequence shown here is derived from an EMBL/GenBank/DDBJ whole genome shotgun (WGS) entry which is preliminary data.</text>
</comment>
<dbReference type="AlphaFoldDB" id="A0AAJ1QHK3"/>
<proteinExistence type="predicted"/>